<dbReference type="PROSITE" id="PS00910">
    <property type="entry name" value="UPF0029"/>
    <property type="match status" value="1"/>
</dbReference>
<dbReference type="Proteomes" id="UP000268033">
    <property type="component" value="Unassembled WGS sequence"/>
</dbReference>
<protein>
    <submittedName>
        <fullName evidence="3">Putative YigZ family protein</fullName>
    </submittedName>
</protein>
<dbReference type="AlphaFoldDB" id="A0A3N1NSE8"/>
<dbReference type="PANTHER" id="PTHR16301:SF20">
    <property type="entry name" value="IMPACT FAMILY MEMBER YIGZ"/>
    <property type="match status" value="1"/>
</dbReference>
<dbReference type="Pfam" id="PF01205">
    <property type="entry name" value="Impact_N"/>
    <property type="match status" value="1"/>
</dbReference>
<name>A0A3N1NSE8_9GAMM</name>
<dbReference type="InterPro" id="IPR020568">
    <property type="entry name" value="Ribosomal_Su5_D2-typ_SF"/>
</dbReference>
<sequence length="199" mass="21145">MSYPIPAAGASAEELVKKSRFITLLAHTTGLDEAKAFWQQCREQHPGARHWCFAAVAGHPTDGQQYAMSDDGEPASTAGKPMLAQLLGSGVGEISAVVVRYYGGVKLGTGGLVKAYGGGVGAALKLLPTRLYVPQAKLVAELDYALQSQLDWLLGQFDGRCIDTQFGEKLNCTLTVPLTSAEAFGAELKRLNIRFSAAT</sequence>
<dbReference type="GO" id="GO:0006446">
    <property type="term" value="P:regulation of translational initiation"/>
    <property type="evidence" value="ECO:0007669"/>
    <property type="project" value="TreeGrafter"/>
</dbReference>
<dbReference type="STRING" id="584787.GCA_001247655_02218"/>
<dbReference type="EMBL" id="RJUL01000012">
    <property type="protein sequence ID" value="ROQ19105.1"/>
    <property type="molecule type" value="Genomic_DNA"/>
</dbReference>
<evidence type="ECO:0000256" key="1">
    <source>
        <dbReference type="ARBA" id="ARBA00007665"/>
    </source>
</evidence>
<evidence type="ECO:0000313" key="4">
    <source>
        <dbReference type="Proteomes" id="UP000268033"/>
    </source>
</evidence>
<reference evidence="3 4" key="1">
    <citation type="submission" date="2018-11" db="EMBL/GenBank/DDBJ databases">
        <title>Genomic Encyclopedia of Type Strains, Phase IV (KMG-IV): sequencing the most valuable type-strain genomes for metagenomic binning, comparative biology and taxonomic classification.</title>
        <authorList>
            <person name="Goeker M."/>
        </authorList>
    </citation>
    <scope>NUCLEOTIDE SEQUENCE [LARGE SCALE GENOMIC DNA]</scope>
    <source>
        <strain evidence="3 4">DSM 21945</strain>
    </source>
</reference>
<dbReference type="SUPFAM" id="SSF54980">
    <property type="entry name" value="EF-G C-terminal domain-like"/>
    <property type="match status" value="1"/>
</dbReference>
<dbReference type="GO" id="GO:0017111">
    <property type="term" value="F:ribonucleoside triphosphate phosphatase activity"/>
    <property type="evidence" value="ECO:0007669"/>
    <property type="project" value="UniProtKB-ARBA"/>
</dbReference>
<feature type="domain" description="Impact N-terminal" evidence="2">
    <location>
        <begin position="17"/>
        <end position="123"/>
    </location>
</feature>
<dbReference type="NCBIfam" id="TIGR00257">
    <property type="entry name" value="IMPACT_YIGZ"/>
    <property type="match status" value="1"/>
</dbReference>
<accession>A0A3N1NSE8</accession>
<dbReference type="GO" id="GO:0043168">
    <property type="term" value="F:anion binding"/>
    <property type="evidence" value="ECO:0007669"/>
    <property type="project" value="UniProtKB-ARBA"/>
</dbReference>
<dbReference type="PANTHER" id="PTHR16301">
    <property type="entry name" value="IMPACT-RELATED"/>
    <property type="match status" value="1"/>
</dbReference>
<dbReference type="InterPro" id="IPR036956">
    <property type="entry name" value="Impact_N_sf"/>
</dbReference>
<dbReference type="InterPro" id="IPR020569">
    <property type="entry name" value="UPF0029_Impact_CS"/>
</dbReference>
<dbReference type="Gene3D" id="3.30.230.30">
    <property type="entry name" value="Impact, N-terminal domain"/>
    <property type="match status" value="1"/>
</dbReference>
<comment type="caution">
    <text evidence="3">The sequence shown here is derived from an EMBL/GenBank/DDBJ whole genome shotgun (WGS) entry which is preliminary data.</text>
</comment>
<dbReference type="SUPFAM" id="SSF54211">
    <property type="entry name" value="Ribosomal protein S5 domain 2-like"/>
    <property type="match status" value="1"/>
</dbReference>
<dbReference type="InterPro" id="IPR023582">
    <property type="entry name" value="Impact"/>
</dbReference>
<dbReference type="GO" id="GO:0005737">
    <property type="term" value="C:cytoplasm"/>
    <property type="evidence" value="ECO:0007669"/>
    <property type="project" value="TreeGrafter"/>
</dbReference>
<keyword evidence="4" id="KW-1185">Reference proteome</keyword>
<proteinExistence type="inferred from homology"/>
<dbReference type="GO" id="GO:0032561">
    <property type="term" value="F:guanyl ribonucleotide binding"/>
    <property type="evidence" value="ECO:0007669"/>
    <property type="project" value="UniProtKB-ARBA"/>
</dbReference>
<dbReference type="InterPro" id="IPR035647">
    <property type="entry name" value="EFG_III/V"/>
</dbReference>
<dbReference type="RefSeq" id="WP_123422543.1">
    <property type="nucleotide sequence ID" value="NZ_RJUL01000012.1"/>
</dbReference>
<evidence type="ECO:0000313" key="3">
    <source>
        <dbReference type="EMBL" id="ROQ19105.1"/>
    </source>
</evidence>
<dbReference type="InterPro" id="IPR015796">
    <property type="entry name" value="Impact_YigZ-like"/>
</dbReference>
<gene>
    <name evidence="3" type="ORF">EDC28_11225</name>
</gene>
<comment type="similarity">
    <text evidence="1">Belongs to the IMPACT family.</text>
</comment>
<evidence type="ECO:0000259" key="2">
    <source>
        <dbReference type="Pfam" id="PF01205"/>
    </source>
</evidence>
<organism evidence="3 4">
    <name type="scientific">Gallaecimonas pentaromativorans</name>
    <dbReference type="NCBI Taxonomy" id="584787"/>
    <lineage>
        <taxon>Bacteria</taxon>
        <taxon>Pseudomonadati</taxon>
        <taxon>Pseudomonadota</taxon>
        <taxon>Gammaproteobacteria</taxon>
        <taxon>Enterobacterales</taxon>
        <taxon>Gallaecimonadaceae</taxon>
        <taxon>Gallaecimonas</taxon>
    </lineage>
</organism>
<dbReference type="InterPro" id="IPR001498">
    <property type="entry name" value="Impact_N"/>
</dbReference>
<dbReference type="Gene3D" id="3.30.70.240">
    <property type="match status" value="1"/>
</dbReference>